<dbReference type="PANTHER" id="PTHR45436">
    <property type="entry name" value="SENSOR HISTIDINE KINASE YKOH"/>
    <property type="match status" value="1"/>
</dbReference>
<dbReference type="PANTHER" id="PTHR45436:SF5">
    <property type="entry name" value="SENSOR HISTIDINE KINASE TRCS"/>
    <property type="match status" value="1"/>
</dbReference>
<dbReference type="InterPro" id="IPR004358">
    <property type="entry name" value="Sig_transdc_His_kin-like_C"/>
</dbReference>
<protein>
    <recommendedName>
        <fullName evidence="3">histidine kinase</fullName>
        <ecNumber evidence="3">2.7.13.3</ecNumber>
    </recommendedName>
</protein>
<dbReference type="SUPFAM" id="SSF47384">
    <property type="entry name" value="Homodimeric domain of signal transducing histidine kinase"/>
    <property type="match status" value="1"/>
</dbReference>
<evidence type="ECO:0000256" key="4">
    <source>
        <dbReference type="ARBA" id="ARBA00022553"/>
    </source>
</evidence>
<dbReference type="Pfam" id="PF00512">
    <property type="entry name" value="HisKA"/>
    <property type="match status" value="1"/>
</dbReference>
<evidence type="ECO:0000256" key="3">
    <source>
        <dbReference type="ARBA" id="ARBA00012438"/>
    </source>
</evidence>
<dbReference type="Gene3D" id="3.30.565.10">
    <property type="entry name" value="Histidine kinase-like ATPase, C-terminal domain"/>
    <property type="match status" value="1"/>
</dbReference>
<dbReference type="PROSITE" id="PS50109">
    <property type="entry name" value="HIS_KIN"/>
    <property type="match status" value="1"/>
</dbReference>
<dbReference type="CDD" id="cd00075">
    <property type="entry name" value="HATPase"/>
    <property type="match status" value="1"/>
</dbReference>
<dbReference type="EMBL" id="JBHLUK010000060">
    <property type="protein sequence ID" value="MFC0423806.1"/>
    <property type="molecule type" value="Genomic_DNA"/>
</dbReference>
<evidence type="ECO:0000313" key="13">
    <source>
        <dbReference type="EMBL" id="MFC0423806.1"/>
    </source>
</evidence>
<dbReference type="InterPro" id="IPR036097">
    <property type="entry name" value="HisK_dim/P_sf"/>
</dbReference>
<dbReference type="Gene3D" id="1.10.287.130">
    <property type="match status" value="1"/>
</dbReference>
<comment type="subcellular location">
    <subcellularLocation>
        <location evidence="2">Membrane</location>
    </subcellularLocation>
</comment>
<dbReference type="EC" id="2.7.13.3" evidence="3"/>
<dbReference type="InterPro" id="IPR050428">
    <property type="entry name" value="TCS_sensor_his_kinase"/>
</dbReference>
<dbReference type="InterPro" id="IPR005467">
    <property type="entry name" value="His_kinase_dom"/>
</dbReference>
<keyword evidence="4" id="KW-0597">Phosphoprotein</keyword>
<dbReference type="InterPro" id="IPR003661">
    <property type="entry name" value="HisK_dim/P_dom"/>
</dbReference>
<evidence type="ECO:0000256" key="1">
    <source>
        <dbReference type="ARBA" id="ARBA00000085"/>
    </source>
</evidence>
<evidence type="ECO:0000256" key="9">
    <source>
        <dbReference type="ARBA" id="ARBA00023012"/>
    </source>
</evidence>
<keyword evidence="7 13" id="KW-0418">Kinase</keyword>
<dbReference type="CDD" id="cd00082">
    <property type="entry name" value="HisKA"/>
    <property type="match status" value="1"/>
</dbReference>
<sequence length="464" mass="51920">MHKPSGTPTYERVINQAMRRLILTITTVVSLVILVMVGTQQTLNTTHEAQNLMTSLHEANIKDVPSFIHWNNATTRNTKQAAFIRVTTPKATVTGSSKTKQTILTSPSSKAFFAHQATQLIGPFVHVQGFGFFLSYQQKDGKNTYQLWVSLQRLITSLLIMICLIIVATSLTMCFGAWWAHRLAMRLSAPTIALLRETQSTSNSPDSDQPTLTVPTSPEEIHNLGQAFNELLTLQNQRLQHERQFISDASHELRTPIAAIRGNLSLIRRRGDAHPEVVPESLKFIDEESLRMQHLIENLLHLSRADRAQLTLTDQDLSFIVLQLGEHYQPTLKQPLNLDVAPNVHVAGNAEMLQQIIVALLDNAQKYSPADQPISLSLKQTADRIELAVADHGFGIPDDQKQAIFQRFYRVDQSHSQEIEGSGLGLAIVHQLVQLNQAQINVTDNQPTGSIFTITWPRPDLKNK</sequence>
<feature type="domain" description="Histidine kinase" evidence="12">
    <location>
        <begin position="248"/>
        <end position="460"/>
    </location>
</feature>
<proteinExistence type="predicted"/>
<dbReference type="Proteomes" id="UP001589855">
    <property type="component" value="Unassembled WGS sequence"/>
</dbReference>
<name>A0ABV6K2W4_9LACO</name>
<dbReference type="SUPFAM" id="SSF55874">
    <property type="entry name" value="ATPase domain of HSP90 chaperone/DNA topoisomerase II/histidine kinase"/>
    <property type="match status" value="1"/>
</dbReference>
<keyword evidence="14" id="KW-1185">Reference proteome</keyword>
<evidence type="ECO:0000256" key="6">
    <source>
        <dbReference type="ARBA" id="ARBA00022692"/>
    </source>
</evidence>
<keyword evidence="8 11" id="KW-1133">Transmembrane helix</keyword>
<dbReference type="InterPro" id="IPR003594">
    <property type="entry name" value="HATPase_dom"/>
</dbReference>
<dbReference type="PRINTS" id="PR00344">
    <property type="entry name" value="BCTRLSENSOR"/>
</dbReference>
<evidence type="ECO:0000256" key="2">
    <source>
        <dbReference type="ARBA" id="ARBA00004370"/>
    </source>
</evidence>
<dbReference type="SMART" id="SM00387">
    <property type="entry name" value="HATPase_c"/>
    <property type="match status" value="1"/>
</dbReference>
<keyword evidence="6 11" id="KW-0812">Transmembrane</keyword>
<keyword evidence="5" id="KW-0808">Transferase</keyword>
<keyword evidence="9" id="KW-0902">Two-component regulatory system</keyword>
<evidence type="ECO:0000259" key="12">
    <source>
        <dbReference type="PROSITE" id="PS50109"/>
    </source>
</evidence>
<evidence type="ECO:0000256" key="7">
    <source>
        <dbReference type="ARBA" id="ARBA00022777"/>
    </source>
</evidence>
<keyword evidence="10 11" id="KW-0472">Membrane</keyword>
<dbReference type="Pfam" id="PF02518">
    <property type="entry name" value="HATPase_c"/>
    <property type="match status" value="1"/>
</dbReference>
<evidence type="ECO:0000256" key="8">
    <source>
        <dbReference type="ARBA" id="ARBA00022989"/>
    </source>
</evidence>
<dbReference type="GO" id="GO:0016301">
    <property type="term" value="F:kinase activity"/>
    <property type="evidence" value="ECO:0007669"/>
    <property type="project" value="UniProtKB-KW"/>
</dbReference>
<reference evidence="13 14" key="1">
    <citation type="submission" date="2024-09" db="EMBL/GenBank/DDBJ databases">
        <authorList>
            <person name="Sun Q."/>
            <person name="Mori K."/>
        </authorList>
    </citation>
    <scope>NUCLEOTIDE SEQUENCE [LARGE SCALE GENOMIC DNA]</scope>
    <source>
        <strain evidence="13 14">TBRC 4575</strain>
    </source>
</reference>
<evidence type="ECO:0000313" key="14">
    <source>
        <dbReference type="Proteomes" id="UP001589855"/>
    </source>
</evidence>
<dbReference type="SMART" id="SM00388">
    <property type="entry name" value="HisKA"/>
    <property type="match status" value="1"/>
</dbReference>
<evidence type="ECO:0000256" key="11">
    <source>
        <dbReference type="SAM" id="Phobius"/>
    </source>
</evidence>
<organism evidence="13 14">
    <name type="scientific">Lactiplantibacillus plajomi</name>
    <dbReference type="NCBI Taxonomy" id="1457217"/>
    <lineage>
        <taxon>Bacteria</taxon>
        <taxon>Bacillati</taxon>
        <taxon>Bacillota</taxon>
        <taxon>Bacilli</taxon>
        <taxon>Lactobacillales</taxon>
        <taxon>Lactobacillaceae</taxon>
        <taxon>Lactiplantibacillus</taxon>
    </lineage>
</organism>
<feature type="transmembrane region" description="Helical" evidence="11">
    <location>
        <begin position="21"/>
        <end position="43"/>
    </location>
</feature>
<comment type="catalytic activity">
    <reaction evidence="1">
        <text>ATP + protein L-histidine = ADP + protein N-phospho-L-histidine.</text>
        <dbReference type="EC" id="2.7.13.3"/>
    </reaction>
</comment>
<dbReference type="RefSeq" id="WP_137645660.1">
    <property type="nucleotide sequence ID" value="NZ_BAABRM010000022.1"/>
</dbReference>
<evidence type="ECO:0000256" key="10">
    <source>
        <dbReference type="ARBA" id="ARBA00023136"/>
    </source>
</evidence>
<accession>A0ABV6K2W4</accession>
<evidence type="ECO:0000256" key="5">
    <source>
        <dbReference type="ARBA" id="ARBA00022679"/>
    </source>
</evidence>
<comment type="caution">
    <text evidence="13">The sequence shown here is derived from an EMBL/GenBank/DDBJ whole genome shotgun (WGS) entry which is preliminary data.</text>
</comment>
<gene>
    <name evidence="13" type="ORF">ACFFGS_06680</name>
</gene>
<dbReference type="InterPro" id="IPR036890">
    <property type="entry name" value="HATPase_C_sf"/>
</dbReference>
<feature type="transmembrane region" description="Helical" evidence="11">
    <location>
        <begin position="154"/>
        <end position="180"/>
    </location>
</feature>